<dbReference type="InterPro" id="IPR040198">
    <property type="entry name" value="Fido_containing"/>
</dbReference>
<keyword evidence="2" id="KW-0547">Nucleotide-binding</keyword>
<dbReference type="EMBL" id="PFMD01000061">
    <property type="protein sequence ID" value="PIY96019.1"/>
    <property type="molecule type" value="Genomic_DNA"/>
</dbReference>
<dbReference type="PROSITE" id="PS51459">
    <property type="entry name" value="FIDO"/>
    <property type="match status" value="1"/>
</dbReference>
<evidence type="ECO:0000313" key="5">
    <source>
        <dbReference type="EMBL" id="PIY96019.1"/>
    </source>
</evidence>
<proteinExistence type="predicted"/>
<accession>A0A2M7RGY1</accession>
<evidence type="ECO:0000313" key="6">
    <source>
        <dbReference type="Proteomes" id="UP000230779"/>
    </source>
</evidence>
<dbReference type="Gene3D" id="1.10.3290.10">
    <property type="entry name" value="Fido-like domain"/>
    <property type="match status" value="1"/>
</dbReference>
<dbReference type="Proteomes" id="UP000230779">
    <property type="component" value="Unassembled WGS sequence"/>
</dbReference>
<evidence type="ECO:0000256" key="3">
    <source>
        <dbReference type="PIRSR" id="PIRSR640198-3"/>
    </source>
</evidence>
<evidence type="ECO:0000259" key="4">
    <source>
        <dbReference type="PROSITE" id="PS51459"/>
    </source>
</evidence>
<feature type="domain" description="Fido" evidence="4">
    <location>
        <begin position="117"/>
        <end position="271"/>
    </location>
</feature>
<name>A0A2M7RGY1_9BACT</name>
<dbReference type="PANTHER" id="PTHR13504:SF38">
    <property type="entry name" value="FIDO DOMAIN-CONTAINING PROTEIN"/>
    <property type="match status" value="1"/>
</dbReference>
<reference evidence="5 6" key="1">
    <citation type="submission" date="2017-09" db="EMBL/GenBank/DDBJ databases">
        <title>Depth-based differentiation of microbial function through sediment-hosted aquifers and enrichment of novel symbionts in the deep terrestrial subsurface.</title>
        <authorList>
            <person name="Probst A.J."/>
            <person name="Ladd B."/>
            <person name="Jarett J.K."/>
            <person name="Geller-Mcgrath D.E."/>
            <person name="Sieber C.M."/>
            <person name="Emerson J.B."/>
            <person name="Anantharaman K."/>
            <person name="Thomas B.C."/>
            <person name="Malmstrom R."/>
            <person name="Stieglmeier M."/>
            <person name="Klingl A."/>
            <person name="Woyke T."/>
            <person name="Ryan C.M."/>
            <person name="Banfield J.F."/>
        </authorList>
    </citation>
    <scope>NUCLEOTIDE SEQUENCE [LARGE SCALE GENOMIC DNA]</scope>
    <source>
        <strain evidence="5">CG_4_10_14_0_8_um_filter_42_10</strain>
    </source>
</reference>
<evidence type="ECO:0000256" key="2">
    <source>
        <dbReference type="PIRSR" id="PIRSR640198-2"/>
    </source>
</evidence>
<organism evidence="5 6">
    <name type="scientific">Candidatus Kerfeldbacteria bacterium CG_4_10_14_0_8_um_filter_42_10</name>
    <dbReference type="NCBI Taxonomy" id="2014248"/>
    <lineage>
        <taxon>Bacteria</taxon>
        <taxon>Candidatus Kerfeldiibacteriota</taxon>
    </lineage>
</organism>
<comment type="caution">
    <text evidence="5">The sequence shown here is derived from an EMBL/GenBank/DDBJ whole genome shotgun (WGS) entry which is preliminary data.</text>
</comment>
<sequence length="398" mass="45325">MDSVNNAKFNDLPLKLYEPDWGSSLAKTIVELERLRMKRLGGPVPPYIFFQLKEIFQMMESLGSVRIEGNNTTLAEFVEKIIERTSVKTEDEQLKEIFNIDKAIKFIEENVNSQTVFSRALISELHKIIVDGLTPPPAGEGSRMPGAYRSTSVSIVNSSHKPPEPIRVLGYMDGLIDFVNKPVDLQNDLLVTALAHHRLAWIHPFDNGNGRLIRMFTYALLVKQGFKVKDGRILNPTAIFCMDRNKYYDMLELADSGEQEKALQWCAYVLEGLKSEIEKIDHLLDLKYMTSTILLPMLSFALEREHITQQEYEILVAVVKNEDMILKSSNLTAVIGQESSVQRSRIIKRLRNKEMLKPIPGKSRVYTIGFANNYLLRGVFFVLKQNGFVPASLDKKNN</sequence>
<dbReference type="InterPro" id="IPR003812">
    <property type="entry name" value="Fido"/>
</dbReference>
<dbReference type="SUPFAM" id="SSF140931">
    <property type="entry name" value="Fic-like"/>
    <property type="match status" value="1"/>
</dbReference>
<dbReference type="Pfam" id="PF02661">
    <property type="entry name" value="Fic"/>
    <property type="match status" value="1"/>
</dbReference>
<dbReference type="AlphaFoldDB" id="A0A2M7RGY1"/>
<protein>
    <submittedName>
        <fullName evidence="5">Cell filamentation protein Fic</fullName>
    </submittedName>
</protein>
<dbReference type="PANTHER" id="PTHR13504">
    <property type="entry name" value="FIDO DOMAIN-CONTAINING PROTEIN DDB_G0283145"/>
    <property type="match status" value="1"/>
</dbReference>
<feature type="active site" evidence="1">
    <location>
        <position position="203"/>
    </location>
</feature>
<dbReference type="GO" id="GO:0005524">
    <property type="term" value="F:ATP binding"/>
    <property type="evidence" value="ECO:0007669"/>
    <property type="project" value="UniProtKB-KW"/>
</dbReference>
<gene>
    <name evidence="5" type="ORF">COY66_05240</name>
</gene>
<evidence type="ECO:0000256" key="1">
    <source>
        <dbReference type="PIRSR" id="PIRSR640198-1"/>
    </source>
</evidence>
<keyword evidence="2" id="KW-0067">ATP-binding</keyword>
<feature type="site" description="Important for autoinhibition of adenylyltransferase activity" evidence="3">
    <location>
        <position position="68"/>
    </location>
</feature>
<dbReference type="InterPro" id="IPR036597">
    <property type="entry name" value="Fido-like_dom_sf"/>
</dbReference>
<feature type="binding site" evidence="2">
    <location>
        <begin position="247"/>
        <end position="248"/>
    </location>
    <ligand>
        <name>ATP</name>
        <dbReference type="ChEBI" id="CHEBI:30616"/>
    </ligand>
</feature>